<evidence type="ECO:0000313" key="3">
    <source>
        <dbReference type="Proteomes" id="UP000005446"/>
    </source>
</evidence>
<dbReference type="AlphaFoldDB" id="H0EFG9"/>
<organism evidence="2 3">
    <name type="scientific">Glarea lozoyensis (strain ATCC 74030 / MF5533)</name>
    <dbReference type="NCBI Taxonomy" id="1104152"/>
    <lineage>
        <taxon>Eukaryota</taxon>
        <taxon>Fungi</taxon>
        <taxon>Dikarya</taxon>
        <taxon>Ascomycota</taxon>
        <taxon>Pezizomycotina</taxon>
        <taxon>Leotiomycetes</taxon>
        <taxon>Helotiales</taxon>
        <taxon>Helotiaceae</taxon>
        <taxon>Glarea</taxon>
    </lineage>
</organism>
<dbReference type="OrthoDB" id="10262609at2759"/>
<protein>
    <submittedName>
        <fullName evidence="2">Uncharacterized protein</fullName>
    </submittedName>
</protein>
<comment type="caution">
    <text evidence="2">The sequence shown here is derived from an EMBL/GenBank/DDBJ whole genome shotgun (WGS) entry which is preliminary data.</text>
</comment>
<name>H0EFG9_GLAL7</name>
<feature type="compositionally biased region" description="Acidic residues" evidence="1">
    <location>
        <begin position="259"/>
        <end position="281"/>
    </location>
</feature>
<feature type="compositionally biased region" description="Basic and acidic residues" evidence="1">
    <location>
        <begin position="303"/>
        <end position="348"/>
    </location>
</feature>
<dbReference type="Proteomes" id="UP000005446">
    <property type="component" value="Unassembled WGS sequence"/>
</dbReference>
<proteinExistence type="predicted"/>
<accession>H0EFG9</accession>
<feature type="compositionally biased region" description="Basic and acidic residues" evidence="1">
    <location>
        <begin position="134"/>
        <end position="145"/>
    </location>
</feature>
<dbReference type="InParanoid" id="H0EFG9"/>
<gene>
    <name evidence="2" type="ORF">M7I_1244</name>
</gene>
<evidence type="ECO:0000256" key="1">
    <source>
        <dbReference type="SAM" id="MobiDB-lite"/>
    </source>
</evidence>
<dbReference type="EMBL" id="AGUE01000020">
    <property type="protein sequence ID" value="EHL02727.1"/>
    <property type="molecule type" value="Genomic_DNA"/>
</dbReference>
<sequence length="425" mass="46689">MGSSNNLESSIEQSVIDANAKRRIHPGTRSADMAAGPPLVPLSELQEHLKALHHHYIKPSDSDSSVPINRETATLIATQPEGVEGQTGLYVLFKTVCDTYELLPAENYKLPPEAEGLEPVEEVKAQAPTILKADGNHKSNSHAEDDFMNVSRSGTSTRRHIRQSPSVGSAVPTVLESDEEDPDVTAKFDKLNITEEEEEDSGNTTETTEVPVIVDSYEVDEHNDGSPPPPAKVESPILEHTELESEAPDDPSSSLTPDSSEDEPEEEEKDELKEPDEEDAAESMSPIVPDAEITITAPSPIEAEGRSIEKELDKEKPKGEESEEKEEKSKEKESEEKSKEPKEEEKKDSPKRRLHAFIHLVHIAGLFDDTPYFAHSVPRSGSGRPEAHFDIVLAREDCRLVIKTATLGSNRADVAKSTKTTKTES</sequence>
<reference evidence="2 3" key="1">
    <citation type="journal article" date="2012" name="Eukaryot. Cell">
        <title>Genome sequence of the fungus Glarea lozoyensis: the first genome sequence of a species from the Helotiaceae family.</title>
        <authorList>
            <person name="Youssar L."/>
            <person name="Gruening B.A."/>
            <person name="Erxleben A."/>
            <person name="Guenther S."/>
            <person name="Huettel W."/>
        </authorList>
    </citation>
    <scope>NUCLEOTIDE SEQUENCE [LARGE SCALE GENOMIC DNA]</scope>
    <source>
        <strain evidence="3">ATCC 74030 / MF5533</strain>
    </source>
</reference>
<dbReference type="HOGENOM" id="CLU_027210_1_1_1"/>
<feature type="region of interest" description="Disordered" evidence="1">
    <location>
        <begin position="132"/>
        <end position="186"/>
    </location>
</feature>
<keyword evidence="3" id="KW-1185">Reference proteome</keyword>
<evidence type="ECO:0000313" key="2">
    <source>
        <dbReference type="EMBL" id="EHL02727.1"/>
    </source>
</evidence>
<feature type="region of interest" description="Disordered" evidence="1">
    <location>
        <begin position="217"/>
        <end position="352"/>
    </location>
</feature>